<keyword evidence="6 7" id="KW-0472">Membrane</keyword>
<dbReference type="PANTHER" id="PTHR14969">
    <property type="entry name" value="SPHINGOSINE-1-PHOSPHATE PHOSPHOHYDROLASE"/>
    <property type="match status" value="1"/>
</dbReference>
<keyword evidence="2" id="KW-1003">Cell membrane</keyword>
<keyword evidence="3 7" id="KW-0812">Transmembrane</keyword>
<dbReference type="GO" id="GO:0016787">
    <property type="term" value="F:hydrolase activity"/>
    <property type="evidence" value="ECO:0007669"/>
    <property type="project" value="UniProtKB-KW"/>
</dbReference>
<protein>
    <recommendedName>
        <fullName evidence="8">Phosphatidic acid phosphatase type 2/haloperoxidase domain-containing protein</fullName>
    </recommendedName>
</protein>
<feature type="transmembrane region" description="Helical" evidence="7">
    <location>
        <begin position="50"/>
        <end position="76"/>
    </location>
</feature>
<dbReference type="Proteomes" id="UP000178565">
    <property type="component" value="Unassembled WGS sequence"/>
</dbReference>
<evidence type="ECO:0000313" key="10">
    <source>
        <dbReference type="Proteomes" id="UP000178565"/>
    </source>
</evidence>
<feature type="transmembrane region" description="Helical" evidence="7">
    <location>
        <begin position="165"/>
        <end position="182"/>
    </location>
</feature>
<dbReference type="PANTHER" id="PTHR14969:SF62">
    <property type="entry name" value="DECAPRENYLPHOSPHORYL-5-PHOSPHORIBOSE PHOSPHATASE RV3807C-RELATED"/>
    <property type="match status" value="1"/>
</dbReference>
<keyword evidence="4" id="KW-0378">Hydrolase</keyword>
<evidence type="ECO:0000256" key="4">
    <source>
        <dbReference type="ARBA" id="ARBA00022801"/>
    </source>
</evidence>
<keyword evidence="5 7" id="KW-1133">Transmembrane helix</keyword>
<gene>
    <name evidence="9" type="ORF">A3B45_04180</name>
</gene>
<dbReference type="SMART" id="SM00014">
    <property type="entry name" value="acidPPc"/>
    <property type="match status" value="1"/>
</dbReference>
<dbReference type="EMBL" id="MFDM01000008">
    <property type="protein sequence ID" value="OGE44118.1"/>
    <property type="molecule type" value="Genomic_DNA"/>
</dbReference>
<evidence type="ECO:0000259" key="8">
    <source>
        <dbReference type="SMART" id="SM00014"/>
    </source>
</evidence>
<evidence type="ECO:0000256" key="3">
    <source>
        <dbReference type="ARBA" id="ARBA00022692"/>
    </source>
</evidence>
<dbReference type="STRING" id="1797785.A3B45_04180"/>
<comment type="subcellular location">
    <subcellularLocation>
        <location evidence="1">Cell membrane</location>
        <topology evidence="1">Multi-pass membrane protein</topology>
    </subcellularLocation>
</comment>
<accession>A0A1F5KT64</accession>
<dbReference type="InterPro" id="IPR036938">
    <property type="entry name" value="PAP2/HPO_sf"/>
</dbReference>
<reference evidence="9 10" key="1">
    <citation type="journal article" date="2016" name="Nat. Commun.">
        <title>Thousands of microbial genomes shed light on interconnected biogeochemical processes in an aquifer system.</title>
        <authorList>
            <person name="Anantharaman K."/>
            <person name="Brown C.T."/>
            <person name="Hug L.A."/>
            <person name="Sharon I."/>
            <person name="Castelle C.J."/>
            <person name="Probst A.J."/>
            <person name="Thomas B.C."/>
            <person name="Singh A."/>
            <person name="Wilkins M.J."/>
            <person name="Karaoz U."/>
            <person name="Brodie E.L."/>
            <person name="Williams K.H."/>
            <person name="Hubbard S.S."/>
            <person name="Banfield J.F."/>
        </authorList>
    </citation>
    <scope>NUCLEOTIDE SEQUENCE [LARGE SCALE GENOMIC DNA]</scope>
</reference>
<dbReference type="Gene3D" id="1.20.144.10">
    <property type="entry name" value="Phosphatidic acid phosphatase type 2/haloperoxidase"/>
    <property type="match status" value="1"/>
</dbReference>
<dbReference type="AlphaFoldDB" id="A0A1F5KT64"/>
<dbReference type="GO" id="GO:0005886">
    <property type="term" value="C:plasma membrane"/>
    <property type="evidence" value="ECO:0007669"/>
    <property type="project" value="UniProtKB-SubCell"/>
</dbReference>
<feature type="transmembrane region" description="Helical" evidence="7">
    <location>
        <begin position="188"/>
        <end position="209"/>
    </location>
</feature>
<evidence type="ECO:0000256" key="2">
    <source>
        <dbReference type="ARBA" id="ARBA00022475"/>
    </source>
</evidence>
<sequence>MRKLLLFLSILTILAFTYLSYTVAKERWQSLDFDTMVKIQDHIPRKFDQLFSYATLLGDWEVTLTFCVLMSALMLLRKRFWAFLGWLIIIPATIAEVFGKLVLFHPSPSVFFYRTILPSSLPQFYVHTNFSYPSGHMTRTIFIITIIFILVLFSKQSYFLKFVEITLLIFLALTLALTRIYLGEHWLSDVLGGLLLGFGMGLFASVLILPKRLS</sequence>
<name>A0A1F5KT64_9BACT</name>
<proteinExistence type="predicted"/>
<feature type="transmembrane region" description="Helical" evidence="7">
    <location>
        <begin position="136"/>
        <end position="153"/>
    </location>
</feature>
<dbReference type="SUPFAM" id="SSF48317">
    <property type="entry name" value="Acid phosphatase/Vanadium-dependent haloperoxidase"/>
    <property type="match status" value="1"/>
</dbReference>
<feature type="transmembrane region" description="Helical" evidence="7">
    <location>
        <begin position="83"/>
        <end position="104"/>
    </location>
</feature>
<evidence type="ECO:0000256" key="1">
    <source>
        <dbReference type="ARBA" id="ARBA00004651"/>
    </source>
</evidence>
<evidence type="ECO:0000256" key="6">
    <source>
        <dbReference type="ARBA" id="ARBA00023136"/>
    </source>
</evidence>
<organism evidence="9 10">
    <name type="scientific">Candidatus Daviesbacteria bacterium RIFCSPLOWO2_01_FULL_39_12</name>
    <dbReference type="NCBI Taxonomy" id="1797785"/>
    <lineage>
        <taxon>Bacteria</taxon>
        <taxon>Candidatus Daviesiibacteriota</taxon>
    </lineage>
</organism>
<evidence type="ECO:0000313" key="9">
    <source>
        <dbReference type="EMBL" id="OGE44118.1"/>
    </source>
</evidence>
<dbReference type="Pfam" id="PF01569">
    <property type="entry name" value="PAP2"/>
    <property type="match status" value="1"/>
</dbReference>
<feature type="domain" description="Phosphatidic acid phosphatase type 2/haloperoxidase" evidence="8">
    <location>
        <begin position="78"/>
        <end position="205"/>
    </location>
</feature>
<evidence type="ECO:0000256" key="7">
    <source>
        <dbReference type="SAM" id="Phobius"/>
    </source>
</evidence>
<comment type="caution">
    <text evidence="9">The sequence shown here is derived from an EMBL/GenBank/DDBJ whole genome shotgun (WGS) entry which is preliminary data.</text>
</comment>
<evidence type="ECO:0000256" key="5">
    <source>
        <dbReference type="ARBA" id="ARBA00022989"/>
    </source>
</evidence>
<dbReference type="InterPro" id="IPR000326">
    <property type="entry name" value="PAP2/HPO"/>
</dbReference>